<dbReference type="AlphaFoldDB" id="A0A395VC45"/>
<feature type="domain" description="Cyclic nucleotide-binding" evidence="4">
    <location>
        <begin position="1"/>
        <end position="112"/>
    </location>
</feature>
<dbReference type="GO" id="GO:0005829">
    <property type="term" value="C:cytosol"/>
    <property type="evidence" value="ECO:0007669"/>
    <property type="project" value="TreeGrafter"/>
</dbReference>
<dbReference type="CDD" id="cd00038">
    <property type="entry name" value="CAP_ED"/>
    <property type="match status" value="1"/>
</dbReference>
<dbReference type="SUPFAM" id="SSF51206">
    <property type="entry name" value="cAMP-binding domain-like"/>
    <property type="match status" value="1"/>
</dbReference>
<evidence type="ECO:0000313" key="6">
    <source>
        <dbReference type="EMBL" id="RGS41536.1"/>
    </source>
</evidence>
<dbReference type="GO" id="GO:0003700">
    <property type="term" value="F:DNA-binding transcription factor activity"/>
    <property type="evidence" value="ECO:0007669"/>
    <property type="project" value="TreeGrafter"/>
</dbReference>
<organism evidence="6 7">
    <name type="scientific">Roseburia hominis</name>
    <dbReference type="NCBI Taxonomy" id="301301"/>
    <lineage>
        <taxon>Bacteria</taxon>
        <taxon>Bacillati</taxon>
        <taxon>Bacillota</taxon>
        <taxon>Clostridia</taxon>
        <taxon>Lachnospirales</taxon>
        <taxon>Lachnospiraceae</taxon>
        <taxon>Roseburia</taxon>
    </lineage>
</organism>
<dbReference type="InterPro" id="IPR012318">
    <property type="entry name" value="HTH_CRP"/>
</dbReference>
<dbReference type="Proteomes" id="UP000266172">
    <property type="component" value="Unassembled WGS sequence"/>
</dbReference>
<comment type="caution">
    <text evidence="6">The sequence shown here is derived from an EMBL/GenBank/DDBJ whole genome shotgun (WGS) entry which is preliminary data.</text>
</comment>
<accession>A0A395VC45</accession>
<evidence type="ECO:0000256" key="3">
    <source>
        <dbReference type="ARBA" id="ARBA00023163"/>
    </source>
</evidence>
<proteinExistence type="predicted"/>
<dbReference type="Pfam" id="PF00027">
    <property type="entry name" value="cNMP_binding"/>
    <property type="match status" value="1"/>
</dbReference>
<keyword evidence="2" id="KW-0238">DNA-binding</keyword>
<dbReference type="GO" id="GO:0003677">
    <property type="term" value="F:DNA binding"/>
    <property type="evidence" value="ECO:0007669"/>
    <property type="project" value="UniProtKB-KW"/>
</dbReference>
<dbReference type="InterPro" id="IPR014710">
    <property type="entry name" value="RmlC-like_jellyroll"/>
</dbReference>
<gene>
    <name evidence="6" type="ORF">DWX93_05305</name>
</gene>
<feature type="domain" description="HTH crp-type" evidence="5">
    <location>
        <begin position="130"/>
        <end position="198"/>
    </location>
</feature>
<dbReference type="PROSITE" id="PS50042">
    <property type="entry name" value="CNMP_BINDING_3"/>
    <property type="match status" value="1"/>
</dbReference>
<evidence type="ECO:0000256" key="1">
    <source>
        <dbReference type="ARBA" id="ARBA00023015"/>
    </source>
</evidence>
<evidence type="ECO:0000259" key="4">
    <source>
        <dbReference type="PROSITE" id="PS50042"/>
    </source>
</evidence>
<dbReference type="PANTHER" id="PTHR24567">
    <property type="entry name" value="CRP FAMILY TRANSCRIPTIONAL REGULATORY PROTEIN"/>
    <property type="match status" value="1"/>
</dbReference>
<dbReference type="InterPro" id="IPR000595">
    <property type="entry name" value="cNMP-bd_dom"/>
</dbReference>
<dbReference type="Gene3D" id="2.60.120.10">
    <property type="entry name" value="Jelly Rolls"/>
    <property type="match status" value="1"/>
</dbReference>
<dbReference type="SUPFAM" id="SSF46785">
    <property type="entry name" value="Winged helix' DNA-binding domain"/>
    <property type="match status" value="1"/>
</dbReference>
<evidence type="ECO:0000259" key="5">
    <source>
        <dbReference type="PROSITE" id="PS51063"/>
    </source>
</evidence>
<evidence type="ECO:0000256" key="2">
    <source>
        <dbReference type="ARBA" id="ARBA00023125"/>
    </source>
</evidence>
<reference evidence="6 7" key="1">
    <citation type="submission" date="2018-08" db="EMBL/GenBank/DDBJ databases">
        <title>A genome reference for cultivated species of the human gut microbiota.</title>
        <authorList>
            <person name="Zou Y."/>
            <person name="Xue W."/>
            <person name="Luo G."/>
        </authorList>
    </citation>
    <scope>NUCLEOTIDE SEQUENCE [LARGE SCALE GENOMIC DNA]</scope>
    <source>
        <strain evidence="6 7">AF22-12AC</strain>
    </source>
</reference>
<keyword evidence="1" id="KW-0805">Transcription regulation</keyword>
<sequence>MLDCLSAKTLSYPKGSFLFHYGDHLDSLGLVVEGCVDVMKEDFWGNTNLMTRCRPGDIFGESYAIRTNCALEVSLYAEQNSTVLYLNVSKMMTLCSRTCEFHNQLTRNLLSVLAERNFQLGQKLEHMTKRTTREKLLSYLSSEARRSGSSSFDIPFNRQQLADYLSVDRSAMSNELCHLRDEGLISFQKNHFTVQFPSS</sequence>
<dbReference type="InterPro" id="IPR018490">
    <property type="entry name" value="cNMP-bd_dom_sf"/>
</dbReference>
<dbReference type="EMBL" id="QRVL01000002">
    <property type="protein sequence ID" value="RGS41536.1"/>
    <property type="molecule type" value="Genomic_DNA"/>
</dbReference>
<name>A0A395VC45_9FIRM</name>
<dbReference type="InterPro" id="IPR036390">
    <property type="entry name" value="WH_DNA-bd_sf"/>
</dbReference>
<dbReference type="PROSITE" id="PS51063">
    <property type="entry name" value="HTH_CRP_2"/>
    <property type="match status" value="1"/>
</dbReference>
<dbReference type="InterPro" id="IPR050397">
    <property type="entry name" value="Env_Response_Regulators"/>
</dbReference>
<evidence type="ECO:0000313" key="7">
    <source>
        <dbReference type="Proteomes" id="UP000266172"/>
    </source>
</evidence>
<dbReference type="Pfam" id="PF13545">
    <property type="entry name" value="HTH_Crp_2"/>
    <property type="match status" value="1"/>
</dbReference>
<protein>
    <submittedName>
        <fullName evidence="6">Crp/Fnr family transcriptional regulator</fullName>
    </submittedName>
</protein>
<dbReference type="PANTHER" id="PTHR24567:SF58">
    <property type="entry name" value="CYCLIC AMP-BINDING REGULATORY PROTEIN"/>
    <property type="match status" value="1"/>
</dbReference>
<keyword evidence="3" id="KW-0804">Transcription</keyword>